<proteinExistence type="predicted"/>
<dbReference type="AlphaFoldDB" id="A0A1W0X9A2"/>
<organism evidence="2 3">
    <name type="scientific">Hypsibius exemplaris</name>
    <name type="common">Freshwater tardigrade</name>
    <dbReference type="NCBI Taxonomy" id="2072580"/>
    <lineage>
        <taxon>Eukaryota</taxon>
        <taxon>Metazoa</taxon>
        <taxon>Ecdysozoa</taxon>
        <taxon>Tardigrada</taxon>
        <taxon>Eutardigrada</taxon>
        <taxon>Parachela</taxon>
        <taxon>Hypsibioidea</taxon>
        <taxon>Hypsibiidae</taxon>
        <taxon>Hypsibius</taxon>
    </lineage>
</organism>
<dbReference type="Proteomes" id="UP000192578">
    <property type="component" value="Unassembled WGS sequence"/>
</dbReference>
<comment type="caution">
    <text evidence="2">The sequence shown here is derived from an EMBL/GenBank/DDBJ whole genome shotgun (WGS) entry which is preliminary data.</text>
</comment>
<name>A0A1W0X9A2_HYPEX</name>
<evidence type="ECO:0000313" key="2">
    <source>
        <dbReference type="EMBL" id="OQV24106.1"/>
    </source>
</evidence>
<evidence type="ECO:0000313" key="3">
    <source>
        <dbReference type="Proteomes" id="UP000192578"/>
    </source>
</evidence>
<protein>
    <submittedName>
        <fullName evidence="2">Uncharacterized protein</fullName>
    </submittedName>
</protein>
<sequence>MIDAPPPRQFGTEECVDPPLREKDKLSQTANKRHRLVRSPVSGRAISRVRKSRAKAVLPEPGPDTGLSLDAGPGNRRRSPRSVYGYSSPGTEKSVPRSRTGSQPPIPGATGTPDSKMPDARRSHIEVPYCRQQQAQKVRPEGTLFQTLSRSCGLNISSQHGGSTHQDRYLLFQRLWLPAEWMKQ</sequence>
<reference evidence="3" key="1">
    <citation type="submission" date="2017-01" db="EMBL/GenBank/DDBJ databases">
        <title>Comparative genomics of anhydrobiosis in the tardigrade Hypsibius dujardini.</title>
        <authorList>
            <person name="Yoshida Y."/>
            <person name="Koutsovoulos G."/>
            <person name="Laetsch D."/>
            <person name="Stevens L."/>
            <person name="Kumar S."/>
            <person name="Horikawa D."/>
            <person name="Ishino K."/>
            <person name="Komine S."/>
            <person name="Tomita M."/>
            <person name="Blaxter M."/>
            <person name="Arakawa K."/>
        </authorList>
    </citation>
    <scope>NUCLEOTIDE SEQUENCE [LARGE SCALE GENOMIC DNA]</scope>
    <source>
        <strain evidence="3">Z151</strain>
    </source>
</reference>
<evidence type="ECO:0000256" key="1">
    <source>
        <dbReference type="SAM" id="MobiDB-lite"/>
    </source>
</evidence>
<gene>
    <name evidence="2" type="ORF">BV898_02058</name>
</gene>
<accession>A0A1W0X9A2</accession>
<keyword evidence="3" id="KW-1185">Reference proteome</keyword>
<feature type="region of interest" description="Disordered" evidence="1">
    <location>
        <begin position="1"/>
        <end position="121"/>
    </location>
</feature>
<dbReference type="EMBL" id="MTYJ01000008">
    <property type="protein sequence ID" value="OQV24106.1"/>
    <property type="molecule type" value="Genomic_DNA"/>
</dbReference>